<comment type="caution">
    <text evidence="1">The sequence shown here is derived from an EMBL/GenBank/DDBJ whole genome shotgun (WGS) entry which is preliminary data.</text>
</comment>
<reference evidence="1 2" key="1">
    <citation type="journal article" date="2017" name="J. Antimicrob. Chemother.">
        <title>Characterization of the population structure, drug resistance mechanisms and plasmids of the community-associated Enterobacter cloacae complex in China.</title>
        <authorList>
            <person name="Zhou K."/>
            <person name="Yu W."/>
            <person name="Cao X."/>
            <person name="Shen P."/>
            <person name="Lu H."/>
            <person name="Luo Q."/>
            <person name="Rossen J.W.A."/>
            <person name="Xiao Y."/>
        </authorList>
    </citation>
    <scope>NUCLEOTIDE SEQUENCE [LARGE SCALE GENOMIC DNA]</scope>
    <source>
        <strain evidence="1">ECC1097</strain>
    </source>
</reference>
<proteinExistence type="predicted"/>
<gene>
    <name evidence="1" type="ORF">B9Q37_12600</name>
</gene>
<dbReference type="AlphaFoldDB" id="A0A2J0PK06"/>
<dbReference type="OrthoDB" id="7842083at2"/>
<organism evidence="1">
    <name type="scientific">Enterobacter kobei</name>
    <dbReference type="NCBI Taxonomy" id="208224"/>
    <lineage>
        <taxon>Bacteria</taxon>
        <taxon>Pseudomonadati</taxon>
        <taxon>Pseudomonadota</taxon>
        <taxon>Gammaproteobacteria</taxon>
        <taxon>Enterobacterales</taxon>
        <taxon>Enterobacteriaceae</taxon>
        <taxon>Enterobacter</taxon>
        <taxon>Enterobacter cloacae complex</taxon>
    </lineage>
</organism>
<dbReference type="InterPro" id="IPR053860">
    <property type="entry name" value="DUF6932"/>
</dbReference>
<accession>A0A2J0PK06</accession>
<dbReference type="Pfam" id="PF22014">
    <property type="entry name" value="DUF6932"/>
    <property type="match status" value="1"/>
</dbReference>
<dbReference type="Proteomes" id="UP000230495">
    <property type="component" value="Unassembled WGS sequence"/>
</dbReference>
<name>A0A2J0PK06_9ENTR</name>
<evidence type="ECO:0000313" key="1">
    <source>
        <dbReference type="EMBL" id="PJD74881.1"/>
    </source>
</evidence>
<sequence>MGVIPPIDEADPTSHARSPYVMDIVNFVNMFALTATRRKILKGFLAYRSCLSQVGLTDGFQWVDGSFTENIELTERRAPNDVDVVTFFKFLPGDDDSSVINRNPDLFDHEYVKKNYLVDSYYEGLDAPGHYLVDRTVYWYSMWAHKRDLSWKGFIQIPLNPQLDVVALTILNASEAEEGNNES</sequence>
<evidence type="ECO:0000313" key="2">
    <source>
        <dbReference type="Proteomes" id="UP000230495"/>
    </source>
</evidence>
<protein>
    <submittedName>
        <fullName evidence="1">Uncharacterized protein</fullName>
    </submittedName>
</protein>
<dbReference type="EMBL" id="NEEU01000004">
    <property type="protein sequence ID" value="PJD74881.1"/>
    <property type="molecule type" value="Genomic_DNA"/>
</dbReference>